<dbReference type="SUPFAM" id="SSF55073">
    <property type="entry name" value="Nucleotide cyclase"/>
    <property type="match status" value="1"/>
</dbReference>
<gene>
    <name evidence="4" type="ORF">ENT17_07280</name>
</gene>
<dbReference type="Gene3D" id="3.30.70.270">
    <property type="match status" value="1"/>
</dbReference>
<dbReference type="InterPro" id="IPR000700">
    <property type="entry name" value="PAS-assoc_C"/>
</dbReference>
<feature type="domain" description="PAS" evidence="1">
    <location>
        <begin position="126"/>
        <end position="169"/>
    </location>
</feature>
<dbReference type="FunFam" id="3.30.70.270:FF:000001">
    <property type="entry name" value="Diguanylate cyclase domain protein"/>
    <property type="match status" value="1"/>
</dbReference>
<dbReference type="Gene3D" id="3.30.450.20">
    <property type="entry name" value="PAS domain"/>
    <property type="match status" value="3"/>
</dbReference>
<dbReference type="InterPro" id="IPR029016">
    <property type="entry name" value="GAF-like_dom_sf"/>
</dbReference>
<dbReference type="PANTHER" id="PTHR44757">
    <property type="entry name" value="DIGUANYLATE CYCLASE DGCP"/>
    <property type="match status" value="1"/>
</dbReference>
<sequence>MSLPAEFQYNPQEILESISDAFFALDDRLIVTYFNKAAEQMLHRKREEVLGKPLFEVFPEAKGSIFEEKYRYALKQKQFLSFETYFDQPPYENWYQVRVYPQSKGISVYFQVITAQIKAQQALQKAQERMDTILQTLSEGIVMVNHQGEVVFSNRAAQEMFHDHQDQLLYQTCNDCQWSQVDTILAPLSSDQIPLLIALNRKEMVRDFEQGLILSDGSIRWLSVTAFPLTDEKQGFSGAIASFRDITAQKEREKQIRFQADLLDIIGQATLAIDQNGNILFANQFCEQLFGHPIQSILGKPILETLIPAEAISEIDQIRSVVQRGDVWNGELTLKRKNGAPFTAYCTVTPIRENEQILGFLVIAFDITERKWAEETERQLRALSDALRDTASALNSTLNFREVLERILMNVGKVVAHESANIMLLDGEWVEVLFHQGYLTDPANQFLEGLRFPIGEFPTLQKMFESGLPLVIPDTGKSSLWRGNSTMGWIKSYAGMPLLSRGQVIGFLNLDSSIPGFFNEEVVFRLQAFADQAAVAVQNARLYEEVQSLSVTDPLTNVYNRRGLFQKCSEVIEQNRRSGLPVALIVFDLDNFKDFNDSYGHSTGDLILSTIARRMANRLRGADVLGRYGGDEFVLLLSGISESSLKGILERLRQSITLEPIQIGNEVVFITVSMGVSTNTTSGYDLTTLLRHADHALYHVKKSGRNRTLLYGDLPEYSQAS</sequence>
<dbReference type="PROSITE" id="PS50112">
    <property type="entry name" value="PAS"/>
    <property type="match status" value="3"/>
</dbReference>
<feature type="domain" description="PAS" evidence="1">
    <location>
        <begin position="13"/>
        <end position="77"/>
    </location>
</feature>
<organism evidence="4">
    <name type="scientific">Bellilinea caldifistulae</name>
    <dbReference type="NCBI Taxonomy" id="360411"/>
    <lineage>
        <taxon>Bacteria</taxon>
        <taxon>Bacillati</taxon>
        <taxon>Chloroflexota</taxon>
        <taxon>Anaerolineae</taxon>
        <taxon>Anaerolineales</taxon>
        <taxon>Anaerolineaceae</taxon>
        <taxon>Bellilinea</taxon>
    </lineage>
</organism>
<protein>
    <submittedName>
        <fullName evidence="4">Diguanylate cyclase</fullName>
    </submittedName>
</protein>
<dbReference type="EMBL" id="DSXR01000074">
    <property type="protein sequence ID" value="HGS87406.1"/>
    <property type="molecule type" value="Genomic_DNA"/>
</dbReference>
<dbReference type="Gene3D" id="3.30.450.40">
    <property type="match status" value="1"/>
</dbReference>
<dbReference type="InterPro" id="IPR013767">
    <property type="entry name" value="PAS_fold"/>
</dbReference>
<dbReference type="SUPFAM" id="SSF55785">
    <property type="entry name" value="PYP-like sensor domain (PAS domain)"/>
    <property type="match status" value="3"/>
</dbReference>
<feature type="domain" description="GGDEF" evidence="3">
    <location>
        <begin position="580"/>
        <end position="713"/>
    </location>
</feature>
<dbReference type="Pfam" id="PF00989">
    <property type="entry name" value="PAS"/>
    <property type="match status" value="1"/>
</dbReference>
<evidence type="ECO:0000259" key="3">
    <source>
        <dbReference type="PROSITE" id="PS50887"/>
    </source>
</evidence>
<dbReference type="InterPro" id="IPR000160">
    <property type="entry name" value="GGDEF_dom"/>
</dbReference>
<accession>A0A7C4KZD7</accession>
<dbReference type="PANTHER" id="PTHR44757:SF2">
    <property type="entry name" value="BIOFILM ARCHITECTURE MAINTENANCE PROTEIN MBAA"/>
    <property type="match status" value="1"/>
</dbReference>
<evidence type="ECO:0000259" key="1">
    <source>
        <dbReference type="PROSITE" id="PS50112"/>
    </source>
</evidence>
<evidence type="ECO:0000259" key="2">
    <source>
        <dbReference type="PROSITE" id="PS50113"/>
    </source>
</evidence>
<dbReference type="InterPro" id="IPR052155">
    <property type="entry name" value="Biofilm_reg_signaling"/>
</dbReference>
<dbReference type="CDD" id="cd01949">
    <property type="entry name" value="GGDEF"/>
    <property type="match status" value="1"/>
</dbReference>
<dbReference type="InterPro" id="IPR003018">
    <property type="entry name" value="GAF"/>
</dbReference>
<dbReference type="InterPro" id="IPR043128">
    <property type="entry name" value="Rev_trsase/Diguanyl_cyclase"/>
</dbReference>
<feature type="domain" description="PAC" evidence="2">
    <location>
        <begin position="328"/>
        <end position="379"/>
    </location>
</feature>
<dbReference type="GO" id="GO:0006355">
    <property type="term" value="P:regulation of DNA-templated transcription"/>
    <property type="evidence" value="ECO:0007669"/>
    <property type="project" value="InterPro"/>
</dbReference>
<comment type="caution">
    <text evidence="4">The sequence shown here is derived from an EMBL/GenBank/DDBJ whole genome shotgun (WGS) entry which is preliminary data.</text>
</comment>
<dbReference type="InterPro" id="IPR029787">
    <property type="entry name" value="Nucleotide_cyclase"/>
</dbReference>
<name>A0A7C4KZD7_9CHLR</name>
<dbReference type="Pfam" id="PF00990">
    <property type="entry name" value="GGDEF"/>
    <property type="match status" value="1"/>
</dbReference>
<dbReference type="InterPro" id="IPR000014">
    <property type="entry name" value="PAS"/>
</dbReference>
<dbReference type="InterPro" id="IPR035965">
    <property type="entry name" value="PAS-like_dom_sf"/>
</dbReference>
<dbReference type="PROSITE" id="PS50887">
    <property type="entry name" value="GGDEF"/>
    <property type="match status" value="1"/>
</dbReference>
<reference evidence="4" key="1">
    <citation type="journal article" date="2020" name="mSystems">
        <title>Genome- and Community-Level Interaction Insights into Carbon Utilization and Element Cycling Functions of Hydrothermarchaeota in Hydrothermal Sediment.</title>
        <authorList>
            <person name="Zhou Z."/>
            <person name="Liu Y."/>
            <person name="Xu W."/>
            <person name="Pan J."/>
            <person name="Luo Z.H."/>
            <person name="Li M."/>
        </authorList>
    </citation>
    <scope>NUCLEOTIDE SEQUENCE [LARGE SCALE GENOMIC DNA]</scope>
    <source>
        <strain evidence="4">SpSt-556</strain>
    </source>
</reference>
<dbReference type="Pfam" id="PF13426">
    <property type="entry name" value="PAS_9"/>
    <property type="match status" value="1"/>
</dbReference>
<dbReference type="AlphaFoldDB" id="A0A7C4KZD7"/>
<dbReference type="PROSITE" id="PS50113">
    <property type="entry name" value="PAC"/>
    <property type="match status" value="2"/>
</dbReference>
<dbReference type="Pfam" id="PF01590">
    <property type="entry name" value="GAF"/>
    <property type="match status" value="1"/>
</dbReference>
<dbReference type="CDD" id="cd00130">
    <property type="entry name" value="PAS"/>
    <property type="match status" value="3"/>
</dbReference>
<feature type="domain" description="PAC" evidence="2">
    <location>
        <begin position="206"/>
        <end position="258"/>
    </location>
</feature>
<dbReference type="SUPFAM" id="SSF55781">
    <property type="entry name" value="GAF domain-like"/>
    <property type="match status" value="1"/>
</dbReference>
<dbReference type="SMART" id="SM00065">
    <property type="entry name" value="GAF"/>
    <property type="match status" value="1"/>
</dbReference>
<dbReference type="InterPro" id="IPR001610">
    <property type="entry name" value="PAC"/>
</dbReference>
<proteinExistence type="predicted"/>
<dbReference type="Pfam" id="PF08448">
    <property type="entry name" value="PAS_4"/>
    <property type="match status" value="1"/>
</dbReference>
<dbReference type="SMART" id="SM00267">
    <property type="entry name" value="GGDEF"/>
    <property type="match status" value="1"/>
</dbReference>
<dbReference type="NCBIfam" id="TIGR00254">
    <property type="entry name" value="GGDEF"/>
    <property type="match status" value="1"/>
</dbReference>
<feature type="domain" description="PAS" evidence="1">
    <location>
        <begin position="262"/>
        <end position="325"/>
    </location>
</feature>
<dbReference type="SMART" id="SM00091">
    <property type="entry name" value="PAS"/>
    <property type="match status" value="3"/>
</dbReference>
<dbReference type="SMART" id="SM00086">
    <property type="entry name" value="PAC"/>
    <property type="match status" value="2"/>
</dbReference>
<evidence type="ECO:0000313" key="4">
    <source>
        <dbReference type="EMBL" id="HGS87406.1"/>
    </source>
</evidence>
<dbReference type="InterPro" id="IPR013656">
    <property type="entry name" value="PAS_4"/>
</dbReference>
<dbReference type="NCBIfam" id="TIGR00229">
    <property type="entry name" value="sensory_box"/>
    <property type="match status" value="3"/>
</dbReference>